<name>A0A7Z0WQF6_9PSEU</name>
<organism evidence="2 3">
    <name type="scientific">Actinophytocola xinjiangensis</name>
    <dbReference type="NCBI Taxonomy" id="485602"/>
    <lineage>
        <taxon>Bacteria</taxon>
        <taxon>Bacillati</taxon>
        <taxon>Actinomycetota</taxon>
        <taxon>Actinomycetes</taxon>
        <taxon>Pseudonocardiales</taxon>
        <taxon>Pseudonocardiaceae</taxon>
    </lineage>
</organism>
<accession>A0A7Z0WQF6</accession>
<evidence type="ECO:0000313" key="2">
    <source>
        <dbReference type="EMBL" id="OLF13006.1"/>
    </source>
</evidence>
<comment type="caution">
    <text evidence="2">The sequence shown here is derived from an EMBL/GenBank/DDBJ whole genome shotgun (WGS) entry which is preliminary data.</text>
</comment>
<protein>
    <submittedName>
        <fullName evidence="2">Uncharacterized protein</fullName>
    </submittedName>
</protein>
<evidence type="ECO:0000313" key="3">
    <source>
        <dbReference type="Proteomes" id="UP000185696"/>
    </source>
</evidence>
<dbReference type="EMBL" id="MSIF01000002">
    <property type="protein sequence ID" value="OLF13006.1"/>
    <property type="molecule type" value="Genomic_DNA"/>
</dbReference>
<feature type="region of interest" description="Disordered" evidence="1">
    <location>
        <begin position="225"/>
        <end position="303"/>
    </location>
</feature>
<dbReference type="AlphaFoldDB" id="A0A7Z0WQF6"/>
<reference evidence="2 3" key="1">
    <citation type="submission" date="2016-12" db="EMBL/GenBank/DDBJ databases">
        <title>The draft genome sequence of Actinophytocola xinjiangensis.</title>
        <authorList>
            <person name="Wang W."/>
            <person name="Yuan L."/>
        </authorList>
    </citation>
    <scope>NUCLEOTIDE SEQUENCE [LARGE SCALE GENOMIC DNA]</scope>
    <source>
        <strain evidence="2 3">CGMCC 4.4663</strain>
    </source>
</reference>
<proteinExistence type="predicted"/>
<keyword evidence="3" id="KW-1185">Reference proteome</keyword>
<feature type="compositionally biased region" description="Low complexity" evidence="1">
    <location>
        <begin position="270"/>
        <end position="296"/>
    </location>
</feature>
<gene>
    <name evidence="2" type="ORF">BLA60_07110</name>
</gene>
<feature type="compositionally biased region" description="Basic and acidic residues" evidence="1">
    <location>
        <begin position="255"/>
        <end position="267"/>
    </location>
</feature>
<sequence>MCAGGRTDWERVMARQSGTHRPAGGNGGQQTCHSRLHKSGEAAPLVPGLCLCAACRETVEKTLIELPTLFDLSTGDLDLRPKGMRERVSGHRPRGIILREAVVSVRSEILGVLAAWCGLVTTERGVDGPDELSIRKLVGFLAIHLHWLCQHPAAPDMVDELTDLSTAVDAALRPETGFRVAVGTCLHEECGRPVHAEAHREGAQPYEVSCEAGHVWAPEHWLALRGKPSTNGTNGTNGTTPNGTNGSNGNGATHARSDGPTTHHDDSAPTNGNGSVNGTVNGTANGTGHANGNGASPRPEKAE</sequence>
<evidence type="ECO:0000256" key="1">
    <source>
        <dbReference type="SAM" id="MobiDB-lite"/>
    </source>
</evidence>
<feature type="compositionally biased region" description="Low complexity" evidence="1">
    <location>
        <begin position="230"/>
        <end position="253"/>
    </location>
</feature>
<dbReference type="Proteomes" id="UP000185696">
    <property type="component" value="Unassembled WGS sequence"/>
</dbReference>